<keyword evidence="6" id="KW-1185">Reference proteome</keyword>
<evidence type="ECO:0000313" key="5">
    <source>
        <dbReference type="EMBL" id="MFD0961081.1"/>
    </source>
</evidence>
<comment type="caution">
    <text evidence="5">The sequence shown here is derived from an EMBL/GenBank/DDBJ whole genome shotgun (WGS) entry which is preliminary data.</text>
</comment>
<proteinExistence type="predicted"/>
<evidence type="ECO:0000259" key="4">
    <source>
        <dbReference type="Pfam" id="PF00291"/>
    </source>
</evidence>
<dbReference type="Gene3D" id="3.40.50.1100">
    <property type="match status" value="2"/>
</dbReference>
<evidence type="ECO:0000256" key="3">
    <source>
        <dbReference type="ARBA" id="ARBA00023239"/>
    </source>
</evidence>
<dbReference type="InterPro" id="IPR001926">
    <property type="entry name" value="TrpB-like_PALP"/>
</dbReference>
<dbReference type="RefSeq" id="WP_377566305.1">
    <property type="nucleotide sequence ID" value="NZ_JBHTJZ010000030.1"/>
</dbReference>
<organism evidence="5 6">
    <name type="scientific">Paenibacillus chungangensis</name>
    <dbReference type="NCBI Taxonomy" id="696535"/>
    <lineage>
        <taxon>Bacteria</taxon>
        <taxon>Bacillati</taxon>
        <taxon>Bacillota</taxon>
        <taxon>Bacilli</taxon>
        <taxon>Bacillales</taxon>
        <taxon>Paenibacillaceae</taxon>
        <taxon>Paenibacillus</taxon>
    </lineage>
</organism>
<dbReference type="SUPFAM" id="SSF53686">
    <property type="entry name" value="Tryptophan synthase beta subunit-like PLP-dependent enzymes"/>
    <property type="match status" value="1"/>
</dbReference>
<feature type="domain" description="Tryptophan synthase beta chain-like PALP" evidence="4">
    <location>
        <begin position="55"/>
        <end position="365"/>
    </location>
</feature>
<gene>
    <name evidence="5" type="ORF">ACFQ2I_17090</name>
</gene>
<accession>A0ABW3HUC6</accession>
<sequence>MKLVIPITIVSYSRSYFMMIIITLRKEEIIMSSMGSQGIWKYAQYLPSVAEENRVTLGEGHTPLIPSVSIGKELGLTNLYFKLESLNPTGSYKDRISALALSLAKQAGKTACIGTTSGNAGASLAAYAARARLPYYVYVQENIIPAKLEQIVVHQAKVCKVKGMGYSPEIGTKVFEMVREKAKRHNWEPAITAFAYAPKAMEAVKTIAWDIQKELGCTPDAVFSPVGGGGLFSGIYYGFRDLLLRHATDKLPRMVACQSAGCSNLVRGYNEGLDRPASGSSTSLISGIQVPSPPDASIAFEALRESNGFGEVIEDTITWKWQEELAAKEGIYAEPAGAIALASVVQAMKAGKLNPHDKIVCIVSGAGYKDVDRQHNMVAPYMDLPLHDLEQLLNE</sequence>
<keyword evidence="2" id="KW-0663">Pyridoxal phosphate</keyword>
<dbReference type="InterPro" id="IPR036052">
    <property type="entry name" value="TrpB-like_PALP_sf"/>
</dbReference>
<reference evidence="6" key="1">
    <citation type="journal article" date="2019" name="Int. J. Syst. Evol. Microbiol.">
        <title>The Global Catalogue of Microorganisms (GCM) 10K type strain sequencing project: providing services to taxonomists for standard genome sequencing and annotation.</title>
        <authorList>
            <consortium name="The Broad Institute Genomics Platform"/>
            <consortium name="The Broad Institute Genome Sequencing Center for Infectious Disease"/>
            <person name="Wu L."/>
            <person name="Ma J."/>
        </authorList>
    </citation>
    <scope>NUCLEOTIDE SEQUENCE [LARGE SCALE GENOMIC DNA]</scope>
    <source>
        <strain evidence="6">CCUG 59129</strain>
    </source>
</reference>
<dbReference type="Proteomes" id="UP001596989">
    <property type="component" value="Unassembled WGS sequence"/>
</dbReference>
<comment type="cofactor">
    <cofactor evidence="1">
        <name>pyridoxal 5'-phosphate</name>
        <dbReference type="ChEBI" id="CHEBI:597326"/>
    </cofactor>
</comment>
<dbReference type="InterPro" id="IPR050147">
    <property type="entry name" value="Ser/Thr_Dehydratase"/>
</dbReference>
<dbReference type="PANTHER" id="PTHR48078">
    <property type="entry name" value="THREONINE DEHYDRATASE, MITOCHONDRIAL-RELATED"/>
    <property type="match status" value="1"/>
</dbReference>
<name>A0ABW3HUC6_9BACL</name>
<evidence type="ECO:0000256" key="1">
    <source>
        <dbReference type="ARBA" id="ARBA00001933"/>
    </source>
</evidence>
<dbReference type="Pfam" id="PF00291">
    <property type="entry name" value="PALP"/>
    <property type="match status" value="1"/>
</dbReference>
<evidence type="ECO:0000313" key="6">
    <source>
        <dbReference type="Proteomes" id="UP001596989"/>
    </source>
</evidence>
<evidence type="ECO:0000256" key="2">
    <source>
        <dbReference type="ARBA" id="ARBA00022898"/>
    </source>
</evidence>
<keyword evidence="3" id="KW-0456">Lyase</keyword>
<dbReference type="PANTHER" id="PTHR48078:SF6">
    <property type="entry name" value="L-THREONINE DEHYDRATASE CATABOLIC TDCB"/>
    <property type="match status" value="1"/>
</dbReference>
<dbReference type="EMBL" id="JBHTJZ010000030">
    <property type="protein sequence ID" value="MFD0961081.1"/>
    <property type="molecule type" value="Genomic_DNA"/>
</dbReference>
<protein>
    <submittedName>
        <fullName evidence="5">Pyridoxal-phosphate dependent enzyme</fullName>
    </submittedName>
</protein>